<evidence type="ECO:0000256" key="1">
    <source>
        <dbReference type="SAM" id="MobiDB-lite"/>
    </source>
</evidence>
<dbReference type="AlphaFoldDB" id="A0A7S9LSN0"/>
<dbReference type="Proteomes" id="UP000594800">
    <property type="component" value="Chromosome"/>
</dbReference>
<dbReference type="GO" id="GO:0005975">
    <property type="term" value="P:carbohydrate metabolic process"/>
    <property type="evidence" value="ECO:0007669"/>
    <property type="project" value="InterPro"/>
</dbReference>
<dbReference type="CDD" id="cd10936">
    <property type="entry name" value="CE4_DAC2"/>
    <property type="match status" value="1"/>
</dbReference>
<gene>
    <name evidence="2" type="ORF">I0K15_19635</name>
</gene>
<accession>A0A7S9LSN0</accession>
<feature type="compositionally biased region" description="Polar residues" evidence="1">
    <location>
        <begin position="122"/>
        <end position="138"/>
    </location>
</feature>
<dbReference type="PANTHER" id="PTHR30105">
    <property type="entry name" value="UNCHARACTERIZED YIBQ-RELATED"/>
    <property type="match status" value="1"/>
</dbReference>
<feature type="region of interest" description="Disordered" evidence="1">
    <location>
        <begin position="113"/>
        <end position="239"/>
    </location>
</feature>
<dbReference type="Pfam" id="PF04748">
    <property type="entry name" value="Polysacc_deac_2"/>
    <property type="match status" value="1"/>
</dbReference>
<proteinExistence type="predicted"/>
<feature type="compositionally biased region" description="Low complexity" evidence="1">
    <location>
        <begin position="68"/>
        <end position="80"/>
    </location>
</feature>
<dbReference type="EMBL" id="CP064942">
    <property type="protein sequence ID" value="QPH53955.1"/>
    <property type="molecule type" value="Genomic_DNA"/>
</dbReference>
<organism evidence="2 3">
    <name type="scientific">Pontivivens ytuae</name>
    <dbReference type="NCBI Taxonomy" id="2789856"/>
    <lineage>
        <taxon>Bacteria</taxon>
        <taxon>Pseudomonadati</taxon>
        <taxon>Pseudomonadota</taxon>
        <taxon>Alphaproteobacteria</taxon>
        <taxon>Rhodobacterales</taxon>
        <taxon>Paracoccaceae</taxon>
        <taxon>Pontivivens</taxon>
    </lineage>
</organism>
<evidence type="ECO:0000313" key="3">
    <source>
        <dbReference type="Proteomes" id="UP000594800"/>
    </source>
</evidence>
<dbReference type="InterPro" id="IPR006837">
    <property type="entry name" value="Divergent_DAC"/>
</dbReference>
<protein>
    <submittedName>
        <fullName evidence="2">Divergent polysaccharide deacetylase family protein</fullName>
    </submittedName>
</protein>
<dbReference type="PANTHER" id="PTHR30105:SF2">
    <property type="entry name" value="DIVERGENT POLYSACCHARIDE DEACETYLASE SUPERFAMILY"/>
    <property type="match status" value="1"/>
</dbReference>
<dbReference type="InterPro" id="IPR011330">
    <property type="entry name" value="Glyco_hydro/deAcase_b/a-brl"/>
</dbReference>
<dbReference type="KEGG" id="poz:I0K15_19635"/>
<dbReference type="Gene3D" id="3.20.20.370">
    <property type="entry name" value="Glycoside hydrolase/deacetylase"/>
    <property type="match status" value="1"/>
</dbReference>
<reference evidence="2 3" key="1">
    <citation type="submission" date="2020-11" db="EMBL/GenBank/DDBJ databases">
        <title>Description of Pontivivens ytuae sp. nov. isolated from deep sea sediment of Mariana Trench.</title>
        <authorList>
            <person name="Wang Z."/>
            <person name="Sun Q.-L."/>
            <person name="Xu X.-D."/>
            <person name="Tang Y.-Z."/>
            <person name="Zhang J."/>
        </authorList>
    </citation>
    <scope>NUCLEOTIDE SEQUENCE [LARGE SCALE GENOMIC DNA]</scope>
    <source>
        <strain evidence="2 3">MT2928</strain>
    </source>
</reference>
<dbReference type="SUPFAM" id="SSF88713">
    <property type="entry name" value="Glycoside hydrolase/deacetylase"/>
    <property type="match status" value="1"/>
</dbReference>
<name>A0A7S9LSN0_9RHOB</name>
<dbReference type="RefSeq" id="WP_196103164.1">
    <property type="nucleotide sequence ID" value="NZ_CP064942.1"/>
</dbReference>
<keyword evidence="3" id="KW-1185">Reference proteome</keyword>
<feature type="compositionally biased region" description="Low complexity" evidence="1">
    <location>
        <begin position="150"/>
        <end position="161"/>
    </location>
</feature>
<evidence type="ECO:0000313" key="2">
    <source>
        <dbReference type="EMBL" id="QPH53955.1"/>
    </source>
</evidence>
<feature type="region of interest" description="Disordered" evidence="1">
    <location>
        <begin position="49"/>
        <end position="95"/>
    </location>
</feature>
<sequence>MAMASGGGSFLSGFFGGLVVSAAAFVGLTIAIPPQVVEPAAPVEVAIEQAPPPDTPQFPEVISGEATPSSQSAPDQPSASGVPTEPAPTPAVDPPISQREIALAPIPLPESEITAESGAPRPSSSSTGGVTIPSTSSALDAPETAVVNLSASSASPSRPRAGTGAPGRSLGLDTPTTGAPNSLPRASATGSLSRPPVASIQPEAGATSSDPTPQAPEAAAPPPSLPDADPVTEAVAQERSPLRLNAARFNDPGGRALLSVVLVDLGEDQFPISTLDNLSLPVTIAIPADLPNAAQRAAAFRSAGVEVLAMIPEGTLGDLNTLDTTSQRERLAEILAAVPQAVGLIDRTGGVVSSSTATAQAVVDYVELSGHALLVQPSIGLTQPDRLAEAANVPAATISRVLDASEGVPAMQNALQRVAVDARSTGSSVVMGNSDAATITTLLTWAITSGNREIALAPVSAVVTQ</sequence>